<protein>
    <submittedName>
        <fullName evidence="2">Uncharacterized protein</fullName>
    </submittedName>
</protein>
<proteinExistence type="predicted"/>
<sequence>MASSESSGTNSFPGVQKSAAASTAPAAAESPVTTSGTNSSRAAPLSTEHMNRRNNQTPKNKAAEFFREIFG</sequence>
<feature type="compositionally biased region" description="Low complexity" evidence="1">
    <location>
        <begin position="18"/>
        <end position="35"/>
    </location>
</feature>
<evidence type="ECO:0000256" key="1">
    <source>
        <dbReference type="SAM" id="MobiDB-lite"/>
    </source>
</evidence>
<organism evidence="2 3">
    <name type="scientific">Spirodela intermedia</name>
    <name type="common">Intermediate duckweed</name>
    <dbReference type="NCBI Taxonomy" id="51605"/>
    <lineage>
        <taxon>Eukaryota</taxon>
        <taxon>Viridiplantae</taxon>
        <taxon>Streptophyta</taxon>
        <taxon>Embryophyta</taxon>
        <taxon>Tracheophyta</taxon>
        <taxon>Spermatophyta</taxon>
        <taxon>Magnoliopsida</taxon>
        <taxon>Liliopsida</taxon>
        <taxon>Araceae</taxon>
        <taxon>Lemnoideae</taxon>
        <taxon>Spirodela</taxon>
    </lineage>
</organism>
<gene>
    <name evidence="2" type="ORF">SI8410_12016610</name>
</gene>
<reference evidence="2" key="1">
    <citation type="submission" date="2020-02" db="EMBL/GenBank/DDBJ databases">
        <authorList>
            <person name="Scholz U."/>
            <person name="Mascher M."/>
            <person name="Fiebig A."/>
        </authorList>
    </citation>
    <scope>NUCLEOTIDE SEQUENCE</scope>
</reference>
<accession>A0A7I8L845</accession>
<evidence type="ECO:0000313" key="2">
    <source>
        <dbReference type="EMBL" id="CAA7405932.1"/>
    </source>
</evidence>
<dbReference type="AlphaFoldDB" id="A0A7I8L845"/>
<dbReference type="Proteomes" id="UP000663760">
    <property type="component" value="Chromosome 12"/>
</dbReference>
<dbReference type="EMBL" id="LR746275">
    <property type="protein sequence ID" value="CAA7405932.1"/>
    <property type="molecule type" value="Genomic_DNA"/>
</dbReference>
<name>A0A7I8L845_SPIIN</name>
<evidence type="ECO:0000313" key="3">
    <source>
        <dbReference type="Proteomes" id="UP000663760"/>
    </source>
</evidence>
<keyword evidence="3" id="KW-1185">Reference proteome</keyword>
<feature type="compositionally biased region" description="Polar residues" evidence="1">
    <location>
        <begin position="1"/>
        <end position="13"/>
    </location>
</feature>
<feature type="region of interest" description="Disordered" evidence="1">
    <location>
        <begin position="1"/>
        <end position="71"/>
    </location>
</feature>
<feature type="compositionally biased region" description="Basic and acidic residues" evidence="1">
    <location>
        <begin position="61"/>
        <end position="71"/>
    </location>
</feature>